<evidence type="ECO:0000313" key="2">
    <source>
        <dbReference type="EMBL" id="KAL1563345.1"/>
    </source>
</evidence>
<keyword evidence="3" id="KW-1185">Reference proteome</keyword>
<evidence type="ECO:0000259" key="1">
    <source>
        <dbReference type="Pfam" id="PF16719"/>
    </source>
</evidence>
<dbReference type="EMBL" id="JBEAFC010000003">
    <property type="protein sequence ID" value="KAL1563345.1"/>
    <property type="molecule type" value="Genomic_DNA"/>
</dbReference>
<sequence length="358" mass="39920">MHSSMSQALMEGIVKMETTDVTSPYDLEYRASEDDAWYSVCVLLDADAEMLTVKYMCSPEVYEVVFHAAKFRTQAEVEELVARFRPVSHQLQDDECLKLSVGTTVCAAHGTTDDDLRFYDAVVDAVYRRTHSCAGGEEECLCSFVLFWKHGRGRGTLTSVSIASICFLDTATHIDPRIIAFAKMARKSHASITNDSESSQNRPLESKISMRLKSQADEMKDSAKDSTYNQCTNQDEDMGPKPCITNDLATTDDHFFILINNLEKGLTTSVIKCFIYEKTTILVEAYVFPSQVSDPFARGAIMVDSQMKAQTVYEFLDSPNHFVVSSKGRPWVITQKASAGTFGASIWNILPVSWATGF</sequence>
<comment type="caution">
    <text evidence="2">The sequence shown here is derived from an EMBL/GenBank/DDBJ whole genome shotgun (WGS) entry which is preliminary data.</text>
</comment>
<accession>A0ABD1I4T5</accession>
<name>A0ABD1I4T5_SALDI</name>
<proteinExistence type="predicted"/>
<organism evidence="2 3">
    <name type="scientific">Salvia divinorum</name>
    <name type="common">Maria pastora</name>
    <name type="synonym">Diviner's sage</name>
    <dbReference type="NCBI Taxonomy" id="28513"/>
    <lineage>
        <taxon>Eukaryota</taxon>
        <taxon>Viridiplantae</taxon>
        <taxon>Streptophyta</taxon>
        <taxon>Embryophyta</taxon>
        <taxon>Tracheophyta</taxon>
        <taxon>Spermatophyta</taxon>
        <taxon>Magnoliopsida</taxon>
        <taxon>eudicotyledons</taxon>
        <taxon>Gunneridae</taxon>
        <taxon>Pentapetalae</taxon>
        <taxon>asterids</taxon>
        <taxon>lamiids</taxon>
        <taxon>Lamiales</taxon>
        <taxon>Lamiaceae</taxon>
        <taxon>Nepetoideae</taxon>
        <taxon>Mentheae</taxon>
        <taxon>Salviinae</taxon>
        <taxon>Salvia</taxon>
        <taxon>Salvia subgen. Calosphace</taxon>
    </lineage>
</organism>
<evidence type="ECO:0000313" key="3">
    <source>
        <dbReference type="Proteomes" id="UP001567538"/>
    </source>
</evidence>
<dbReference type="InterPro" id="IPR032001">
    <property type="entry name" value="SAWADEE_dom"/>
</dbReference>
<feature type="domain" description="SAWADEE" evidence="1">
    <location>
        <begin position="25"/>
        <end position="166"/>
    </location>
</feature>
<dbReference type="PANTHER" id="PTHR36384">
    <property type="entry name" value="SAWADEE PROTEIN"/>
    <property type="match status" value="1"/>
</dbReference>
<dbReference type="AlphaFoldDB" id="A0ABD1I4T5"/>
<protein>
    <recommendedName>
        <fullName evidence="1">SAWADEE domain-containing protein</fullName>
    </recommendedName>
</protein>
<dbReference type="PANTHER" id="PTHR36384:SF1">
    <property type="entry name" value="SAWADEE PROTEIN"/>
    <property type="match status" value="1"/>
</dbReference>
<gene>
    <name evidence="2" type="ORF">AAHA92_05821</name>
</gene>
<dbReference type="Pfam" id="PF16719">
    <property type="entry name" value="SAWADEE"/>
    <property type="match status" value="1"/>
</dbReference>
<dbReference type="Gene3D" id="2.30.30.140">
    <property type="match status" value="1"/>
</dbReference>
<reference evidence="2 3" key="1">
    <citation type="submission" date="2024-06" db="EMBL/GenBank/DDBJ databases">
        <title>A chromosome level genome sequence of Diviner's sage (Salvia divinorum).</title>
        <authorList>
            <person name="Ford S.A."/>
            <person name="Ro D.-K."/>
            <person name="Ness R.W."/>
            <person name="Phillips M.A."/>
        </authorList>
    </citation>
    <scope>NUCLEOTIDE SEQUENCE [LARGE SCALE GENOMIC DNA]</scope>
    <source>
        <strain evidence="2">SAF-2024a</strain>
        <tissue evidence="2">Leaf</tissue>
    </source>
</reference>
<dbReference type="Proteomes" id="UP001567538">
    <property type="component" value="Unassembled WGS sequence"/>
</dbReference>